<feature type="non-terminal residue" evidence="1">
    <location>
        <position position="372"/>
    </location>
</feature>
<reference evidence="1" key="1">
    <citation type="submission" date="2018-05" db="EMBL/GenBank/DDBJ databases">
        <authorList>
            <person name="Lanie J.A."/>
            <person name="Ng W.-L."/>
            <person name="Kazmierczak K.M."/>
            <person name="Andrzejewski T.M."/>
            <person name="Davidsen T.M."/>
            <person name="Wayne K.J."/>
            <person name="Tettelin H."/>
            <person name="Glass J.I."/>
            <person name="Rusch D."/>
            <person name="Podicherti R."/>
            <person name="Tsui H.-C.T."/>
            <person name="Winkler M.E."/>
        </authorList>
    </citation>
    <scope>NUCLEOTIDE SEQUENCE</scope>
</reference>
<sequence length="372" mass="43210">MNVQEFIKKSKEFLPTATLEQSGEFYKNLLNNYNREAIRELAKVDRWFLLLVILNRKDAVHPWVYARCREVEGKSEGVLDLWARGHYKSTLITYAGSIQEILKDPNITIGIFSHTRPIAKGFLKQIKRELEVNDFLRELFPEICYNNPRQESPQWSEDAGIIVKRTSNPKEATVEAWGLIDGQPISRHYDLRIYDDVVTRDSVNTPDQIAKTTEALDLSQNLAGLKNREWYIGTRYHYADTYRDLIERGTETRVYPATESGTPDGRPIFLTQEEWDKKKSSMGQYVLACQMLQNPIAGSEQVFKPEWIRRIEIRPRVLNIYILCDPAHSKKQSSDRTAIAVIGVDHAYNKYLLDGICHRMNLKERWESLLKT</sequence>
<evidence type="ECO:0000313" key="1">
    <source>
        <dbReference type="EMBL" id="SVC39695.1"/>
    </source>
</evidence>
<name>A0A382LVF3_9ZZZZ</name>
<dbReference type="EMBL" id="UINC01088990">
    <property type="protein sequence ID" value="SVC39695.1"/>
    <property type="molecule type" value="Genomic_DNA"/>
</dbReference>
<accession>A0A382LVF3</accession>
<dbReference type="AlphaFoldDB" id="A0A382LVF3"/>
<gene>
    <name evidence="1" type="ORF">METZ01_LOCUS292549</name>
</gene>
<organism evidence="1">
    <name type="scientific">marine metagenome</name>
    <dbReference type="NCBI Taxonomy" id="408172"/>
    <lineage>
        <taxon>unclassified sequences</taxon>
        <taxon>metagenomes</taxon>
        <taxon>ecological metagenomes</taxon>
    </lineage>
</organism>
<protein>
    <recommendedName>
        <fullName evidence="2">Terminase large subunit gp17-like C-terminal domain-containing protein</fullName>
    </recommendedName>
</protein>
<evidence type="ECO:0008006" key="2">
    <source>
        <dbReference type="Google" id="ProtNLM"/>
    </source>
</evidence>
<proteinExistence type="predicted"/>